<evidence type="ECO:0000313" key="1">
    <source>
        <dbReference type="EMBL" id="KAI4325683.1"/>
    </source>
</evidence>
<accession>A0ACB9MPQ1</accession>
<reference evidence="2" key="1">
    <citation type="journal article" date="2023" name="Front. Plant Sci.">
        <title>Chromosomal-level genome assembly of Melastoma candidum provides insights into trichome evolution.</title>
        <authorList>
            <person name="Zhong Y."/>
            <person name="Wu W."/>
            <person name="Sun C."/>
            <person name="Zou P."/>
            <person name="Liu Y."/>
            <person name="Dai S."/>
            <person name="Zhou R."/>
        </authorList>
    </citation>
    <scope>NUCLEOTIDE SEQUENCE [LARGE SCALE GENOMIC DNA]</scope>
</reference>
<dbReference type="Proteomes" id="UP001057402">
    <property type="component" value="Chromosome 9"/>
</dbReference>
<sequence>MLVAVVVIIVLAVIPLLAPFLAPRLSNSGQEKSLPPGPRGLPILGNLLSLGKNLHLDLHKLSQKHGPIMSLRIGFTRAVVVSSPKSAELFLKTHDLAFAGRPPQESMKYLAYGQKNLSFSPYGPYWRNVRKTVTLELLTSRKVNSMKPIREEGVGSLVKYLKDASRERAVVNISERIKSLTADISCRMIFGNKFEDKGSIGRGFLTAFRELSEVTNAPNVGNFFPFVANFDLQGLTKKMKGISKVFDTFLESVLDDHMSSRKMDEGSRDLVDAMLGFIGSDHSRNAFERDHVKAIILDLFIAAADTTATLAEWVMSELIRNGTIMKKLQGELAQLVGMQRTVEEFEIEALEYLNMVIKEGMRLHPPVPLLLPHMAIEDTVVNGFRIPRNTMVIVNAWSIGRDPSAWIEPEKFCPERFQGSQIDVNGQHFQLLPFGAGRRGCPGAQLALSIIRFVVAQLVHCFDWELPDGMPGTELDMTEEFGIVTTRAKDLKVIPSYRLKIDKR</sequence>
<gene>
    <name evidence="1" type="ORF">MLD38_031061</name>
</gene>
<organism evidence="1 2">
    <name type="scientific">Melastoma candidum</name>
    <dbReference type="NCBI Taxonomy" id="119954"/>
    <lineage>
        <taxon>Eukaryota</taxon>
        <taxon>Viridiplantae</taxon>
        <taxon>Streptophyta</taxon>
        <taxon>Embryophyta</taxon>
        <taxon>Tracheophyta</taxon>
        <taxon>Spermatophyta</taxon>
        <taxon>Magnoliopsida</taxon>
        <taxon>eudicotyledons</taxon>
        <taxon>Gunneridae</taxon>
        <taxon>Pentapetalae</taxon>
        <taxon>rosids</taxon>
        <taxon>malvids</taxon>
        <taxon>Myrtales</taxon>
        <taxon>Melastomataceae</taxon>
        <taxon>Melastomatoideae</taxon>
        <taxon>Melastomateae</taxon>
        <taxon>Melastoma</taxon>
    </lineage>
</organism>
<name>A0ACB9MPQ1_9MYRT</name>
<keyword evidence="2" id="KW-1185">Reference proteome</keyword>
<dbReference type="EMBL" id="CM042888">
    <property type="protein sequence ID" value="KAI4325683.1"/>
    <property type="molecule type" value="Genomic_DNA"/>
</dbReference>
<proteinExistence type="predicted"/>
<evidence type="ECO:0000313" key="2">
    <source>
        <dbReference type="Proteomes" id="UP001057402"/>
    </source>
</evidence>
<comment type="caution">
    <text evidence="1">The sequence shown here is derived from an EMBL/GenBank/DDBJ whole genome shotgun (WGS) entry which is preliminary data.</text>
</comment>
<protein>
    <submittedName>
        <fullName evidence="1">Uncharacterized protein</fullName>
    </submittedName>
</protein>